<dbReference type="EC" id="7.2.4.2" evidence="16"/>
<gene>
    <name evidence="16 18" type="primary">oadG</name>
    <name evidence="19" type="ORF">BOV88_02135</name>
    <name evidence="18" type="ORF">JV46_14870</name>
</gene>
<keyword evidence="10 16" id="KW-1133">Transmembrane helix</keyword>
<protein>
    <recommendedName>
        <fullName evidence="16">Probable oxaloacetate decarboxylase gamma chain</fullName>
        <ecNumber evidence="16">7.2.4.2</ecNumber>
    </recommendedName>
</protein>
<dbReference type="Pfam" id="PF04277">
    <property type="entry name" value="OAD_gamma"/>
    <property type="match status" value="1"/>
</dbReference>
<keyword evidence="6 16" id="KW-0813">Transport</keyword>
<reference evidence="18 20" key="1">
    <citation type="journal article" date="2014" name="BMC Genomics">
        <title>The genome of the intracellular bacterium of the coastal bivalve, Solemya velum: a blueprint for thriving in and out of symbiosis.</title>
        <authorList>
            <person name="Dmytrenko O."/>
            <person name="Russell S.L."/>
            <person name="Loo W.T."/>
            <person name="Fontanez K.M."/>
            <person name="Liao L."/>
            <person name="Roeselers G."/>
            <person name="Sharma R."/>
            <person name="Stewart F.J."/>
            <person name="Newton I.L."/>
            <person name="Woyke T."/>
            <person name="Wu D."/>
            <person name="Lang J.M."/>
            <person name="Eisen J.A."/>
            <person name="Cavanaugh C.M."/>
        </authorList>
    </citation>
    <scope>NUCLEOTIDE SEQUENCE [LARGE SCALE GENOMIC DNA]</scope>
    <source>
        <strain evidence="18 20">WH</strain>
    </source>
</reference>
<keyword evidence="7 16" id="KW-1003">Cell membrane</keyword>
<keyword evidence="11 16" id="KW-0915">Sodium</keyword>
<evidence type="ECO:0000256" key="5">
    <source>
        <dbReference type="ARBA" id="ARBA00011869"/>
    </source>
</evidence>
<proteinExistence type="inferred from homology"/>
<dbReference type="InterPro" id="IPR023424">
    <property type="entry name" value="OadG"/>
</dbReference>
<comment type="similarity">
    <text evidence="4 16 17">Belongs to the OadG family.</text>
</comment>
<dbReference type="GO" id="GO:0008948">
    <property type="term" value="F:oxaloacetate decarboxylase activity"/>
    <property type="evidence" value="ECO:0007669"/>
    <property type="project" value="UniProtKB-UniRule"/>
</dbReference>
<reference evidence="19 21" key="2">
    <citation type="submission" date="2016-11" db="EMBL/GenBank/DDBJ databases">
        <title>Mixed transmission modes and dynamic genome evolution in an obligate animal-bacterial symbiosis.</title>
        <authorList>
            <person name="Russell S.L."/>
            <person name="Corbett-Detig R.B."/>
            <person name="Cavanaugh C.M."/>
        </authorList>
    </citation>
    <scope>NUCLEOTIDE SEQUENCE [LARGE SCALE GENOMIC DNA]</scope>
    <source>
        <strain evidence="19">MA-KB16</strain>
    </source>
</reference>
<evidence type="ECO:0000256" key="17">
    <source>
        <dbReference type="RuleBase" id="RU004278"/>
    </source>
</evidence>
<dbReference type="OrthoDB" id="5772594at2"/>
<feature type="transmembrane region" description="Helical" evidence="16 17">
    <location>
        <begin position="12"/>
        <end position="32"/>
    </location>
</feature>
<evidence type="ECO:0000256" key="11">
    <source>
        <dbReference type="ARBA" id="ARBA00023053"/>
    </source>
</evidence>
<dbReference type="GO" id="GO:0005886">
    <property type="term" value="C:plasma membrane"/>
    <property type="evidence" value="ECO:0007669"/>
    <property type="project" value="UniProtKB-SubCell"/>
</dbReference>
<dbReference type="HAMAP" id="MF_00404">
    <property type="entry name" value="OadG"/>
    <property type="match status" value="1"/>
</dbReference>
<evidence type="ECO:0000256" key="6">
    <source>
        <dbReference type="ARBA" id="ARBA00022448"/>
    </source>
</evidence>
<evidence type="ECO:0000256" key="8">
    <source>
        <dbReference type="ARBA" id="ARBA00022692"/>
    </source>
</evidence>
<evidence type="ECO:0000256" key="3">
    <source>
        <dbReference type="ARBA" id="ARBA00004162"/>
    </source>
</evidence>
<comment type="subcellular location">
    <subcellularLocation>
        <location evidence="3 16 17">Cell membrane</location>
        <topology evidence="3 16 17">Single-pass membrane protein</topology>
    </subcellularLocation>
</comment>
<sequence>MEMQVSDLMLEGAQLMLLGMGSVFIFLTILVMTMKAMSWLAITVGGEEEALPSKAPVRDSGVDANIIPVIAAAVAVWRKRHN</sequence>
<keyword evidence="20" id="KW-1185">Reference proteome</keyword>
<comment type="function">
    <text evidence="2 16 17">Catalyzes the decarboxylation of oxaloacetate coupled to Na(+) translocation.</text>
</comment>
<organism evidence="18 20">
    <name type="scientific">Solemya velum gill symbiont</name>
    <dbReference type="NCBI Taxonomy" id="2340"/>
    <lineage>
        <taxon>Bacteria</taxon>
        <taxon>Pseudomonadati</taxon>
        <taxon>Pseudomonadota</taxon>
        <taxon>Gammaproteobacteria</taxon>
        <taxon>sulfur-oxidizing symbionts</taxon>
    </lineage>
</organism>
<keyword evidence="12 16" id="KW-0406">Ion transport</keyword>
<accession>A0A0B0HBU3</accession>
<evidence type="ECO:0000313" key="18">
    <source>
        <dbReference type="EMBL" id="KHF26142.1"/>
    </source>
</evidence>
<evidence type="ECO:0000256" key="16">
    <source>
        <dbReference type="HAMAP-Rule" id="MF_00404"/>
    </source>
</evidence>
<dbReference type="GO" id="GO:0036376">
    <property type="term" value="P:sodium ion export across plasma membrane"/>
    <property type="evidence" value="ECO:0007669"/>
    <property type="project" value="InterPro"/>
</dbReference>
<dbReference type="EMBL" id="MPNX01000002">
    <property type="protein sequence ID" value="OOY35866.1"/>
    <property type="molecule type" value="Genomic_DNA"/>
</dbReference>
<evidence type="ECO:0000256" key="4">
    <source>
        <dbReference type="ARBA" id="ARBA00005844"/>
    </source>
</evidence>
<evidence type="ECO:0000313" key="19">
    <source>
        <dbReference type="EMBL" id="OOY35866.1"/>
    </source>
</evidence>
<keyword evidence="14 16" id="KW-0739">Sodium transport</keyword>
<evidence type="ECO:0000256" key="14">
    <source>
        <dbReference type="ARBA" id="ARBA00023201"/>
    </source>
</evidence>
<comment type="caution">
    <text evidence="18">The sequence shown here is derived from an EMBL/GenBank/DDBJ whole genome shotgun (WGS) entry which is preliminary data.</text>
</comment>
<dbReference type="Proteomes" id="UP000190962">
    <property type="component" value="Unassembled WGS sequence"/>
</dbReference>
<keyword evidence="9 16" id="KW-1278">Translocase</keyword>
<dbReference type="InterPro" id="IPR005899">
    <property type="entry name" value="Na_pump_deCOase"/>
</dbReference>
<evidence type="ECO:0000313" key="20">
    <source>
        <dbReference type="Proteomes" id="UP000030856"/>
    </source>
</evidence>
<evidence type="ECO:0000256" key="7">
    <source>
        <dbReference type="ARBA" id="ARBA00022475"/>
    </source>
</evidence>
<evidence type="ECO:0000313" key="21">
    <source>
        <dbReference type="Proteomes" id="UP000190962"/>
    </source>
</evidence>
<name>A0A0B0HBU3_SOVGS</name>
<evidence type="ECO:0000256" key="9">
    <source>
        <dbReference type="ARBA" id="ARBA00022967"/>
    </source>
</evidence>
<evidence type="ECO:0000256" key="12">
    <source>
        <dbReference type="ARBA" id="ARBA00023065"/>
    </source>
</evidence>
<evidence type="ECO:0000256" key="2">
    <source>
        <dbReference type="ARBA" id="ARBA00003002"/>
    </source>
</evidence>
<evidence type="ECO:0000256" key="15">
    <source>
        <dbReference type="ARBA" id="ARBA00048176"/>
    </source>
</evidence>
<dbReference type="EMBL" id="JRAA01000001">
    <property type="protein sequence ID" value="KHF26142.1"/>
    <property type="molecule type" value="Genomic_DNA"/>
</dbReference>
<dbReference type="GO" id="GO:0015081">
    <property type="term" value="F:sodium ion transmembrane transporter activity"/>
    <property type="evidence" value="ECO:0007669"/>
    <property type="project" value="UniProtKB-UniRule"/>
</dbReference>
<dbReference type="AlphaFoldDB" id="A0A0B0HBU3"/>
<comment type="catalytic activity">
    <reaction evidence="15 16 17">
        <text>oxaloacetate + 2 Na(+)(in) + H(+) = pyruvate + 2 Na(+)(out) + CO2</text>
        <dbReference type="Rhea" id="RHEA:57724"/>
        <dbReference type="ChEBI" id="CHEBI:15361"/>
        <dbReference type="ChEBI" id="CHEBI:15378"/>
        <dbReference type="ChEBI" id="CHEBI:16452"/>
        <dbReference type="ChEBI" id="CHEBI:16526"/>
        <dbReference type="ChEBI" id="CHEBI:29101"/>
        <dbReference type="EC" id="7.2.4.2"/>
    </reaction>
</comment>
<keyword evidence="8 16" id="KW-0812">Transmembrane</keyword>
<comment type="subunit">
    <text evidence="5 16">Heterotrimer of an alpha, a beta and a gamma subunit.</text>
</comment>
<keyword evidence="18" id="KW-0456">Lyase</keyword>
<dbReference type="NCBIfam" id="TIGR01195">
    <property type="entry name" value="oadG_fam"/>
    <property type="match status" value="1"/>
</dbReference>
<evidence type="ECO:0000256" key="1">
    <source>
        <dbReference type="ARBA" id="ARBA00001959"/>
    </source>
</evidence>
<evidence type="ECO:0000256" key="13">
    <source>
        <dbReference type="ARBA" id="ARBA00023136"/>
    </source>
</evidence>
<dbReference type="GO" id="GO:0015451">
    <property type="term" value="F:decarboxylation-driven active transmembrane transporter activity"/>
    <property type="evidence" value="ECO:0007669"/>
    <property type="project" value="UniProtKB-EC"/>
</dbReference>
<evidence type="ECO:0000256" key="10">
    <source>
        <dbReference type="ARBA" id="ARBA00022989"/>
    </source>
</evidence>
<keyword evidence="13 16" id="KW-0472">Membrane</keyword>
<dbReference type="Proteomes" id="UP000030856">
    <property type="component" value="Unassembled WGS sequence"/>
</dbReference>
<dbReference type="STRING" id="2340.JV46_14870"/>
<comment type="cofactor">
    <cofactor evidence="1 16 17">
        <name>Na(+)</name>
        <dbReference type="ChEBI" id="CHEBI:29101"/>
    </cofactor>
</comment>